<gene>
    <name evidence="2" type="ORF">NDU88_003505</name>
</gene>
<dbReference type="EMBL" id="JANPWB010000007">
    <property type="protein sequence ID" value="KAJ1171645.1"/>
    <property type="molecule type" value="Genomic_DNA"/>
</dbReference>
<evidence type="ECO:0000313" key="2">
    <source>
        <dbReference type="EMBL" id="KAJ1171645.1"/>
    </source>
</evidence>
<organism evidence="2 3">
    <name type="scientific">Pleurodeles waltl</name>
    <name type="common">Iberian ribbed newt</name>
    <dbReference type="NCBI Taxonomy" id="8319"/>
    <lineage>
        <taxon>Eukaryota</taxon>
        <taxon>Metazoa</taxon>
        <taxon>Chordata</taxon>
        <taxon>Craniata</taxon>
        <taxon>Vertebrata</taxon>
        <taxon>Euteleostomi</taxon>
        <taxon>Amphibia</taxon>
        <taxon>Batrachia</taxon>
        <taxon>Caudata</taxon>
        <taxon>Salamandroidea</taxon>
        <taxon>Salamandridae</taxon>
        <taxon>Pleurodelinae</taxon>
        <taxon>Pleurodeles</taxon>
    </lineage>
</organism>
<feature type="region of interest" description="Disordered" evidence="1">
    <location>
        <begin position="112"/>
        <end position="137"/>
    </location>
</feature>
<accession>A0AAV7T5Z8</accession>
<keyword evidence="3" id="KW-1185">Reference proteome</keyword>
<protein>
    <submittedName>
        <fullName evidence="2">Uncharacterized protein</fullName>
    </submittedName>
</protein>
<evidence type="ECO:0000313" key="3">
    <source>
        <dbReference type="Proteomes" id="UP001066276"/>
    </source>
</evidence>
<dbReference type="AlphaFoldDB" id="A0AAV7T5Z8"/>
<comment type="caution">
    <text evidence="2">The sequence shown here is derived from an EMBL/GenBank/DDBJ whole genome shotgun (WGS) entry which is preliminary data.</text>
</comment>
<dbReference type="Proteomes" id="UP001066276">
    <property type="component" value="Chromosome 4_1"/>
</dbReference>
<proteinExistence type="predicted"/>
<reference evidence="2" key="1">
    <citation type="journal article" date="2022" name="bioRxiv">
        <title>Sequencing and chromosome-scale assembly of the giantPleurodeles waltlgenome.</title>
        <authorList>
            <person name="Brown T."/>
            <person name="Elewa A."/>
            <person name="Iarovenko S."/>
            <person name="Subramanian E."/>
            <person name="Araus A.J."/>
            <person name="Petzold A."/>
            <person name="Susuki M."/>
            <person name="Suzuki K.-i.T."/>
            <person name="Hayashi T."/>
            <person name="Toyoda A."/>
            <person name="Oliveira C."/>
            <person name="Osipova E."/>
            <person name="Leigh N.D."/>
            <person name="Simon A."/>
            <person name="Yun M.H."/>
        </authorList>
    </citation>
    <scope>NUCLEOTIDE SEQUENCE</scope>
    <source>
        <strain evidence="2">20211129_DDA</strain>
        <tissue evidence="2">Liver</tissue>
    </source>
</reference>
<evidence type="ECO:0000256" key="1">
    <source>
        <dbReference type="SAM" id="MobiDB-lite"/>
    </source>
</evidence>
<name>A0AAV7T5Z8_PLEWA</name>
<sequence length="157" mass="16942">MPGDKGCSRPGRRHWHSPPSTTSDCSCDPICLLGRAFCGALCCGEFSLPMGCLLSREGHGHRCGAANATIQEKSITSNPPFWILQHPEAAAHPAPLSVFQHLNNLAVSSSCPADSDLKRRESTQDEQSLGAGRWELTTARPPSWPAYSLPSPNCIYN</sequence>
<feature type="region of interest" description="Disordered" evidence="1">
    <location>
        <begin position="1"/>
        <end position="23"/>
    </location>
</feature>